<dbReference type="KEGG" id="ssai:N0B31_09160"/>
<reference evidence="2" key="1">
    <citation type="submission" date="2022-09" db="EMBL/GenBank/DDBJ databases">
        <title>Diverse halophilic archaea isolated from saline environments.</title>
        <authorList>
            <person name="Cui H.-L."/>
        </authorList>
    </citation>
    <scope>NUCLEOTIDE SEQUENCE</scope>
    <source>
        <strain evidence="2">ZS-35-S2</strain>
    </source>
</reference>
<accession>A0A9E7U9Y6</accession>
<dbReference type="RefSeq" id="WP_260643560.1">
    <property type="nucleotide sequence ID" value="NZ_CP104003.1"/>
</dbReference>
<feature type="transmembrane region" description="Helical" evidence="1">
    <location>
        <begin position="21"/>
        <end position="43"/>
    </location>
</feature>
<sequence length="142" mass="14552">MSRLARLRAVLLAGEQPSFYWQLWLTTVNAVGLLVVVGALFDLRVVLGPDGPAGIYQRSLYPLVPAAATLGVAVAERSLERAAVSGGALVGYVALLGLVGVLGGMLVDGRAFALGGALAVLTFVTLGVVLGRRAERVAATPA</sequence>
<feature type="transmembrane region" description="Helical" evidence="1">
    <location>
        <begin position="82"/>
        <end position="105"/>
    </location>
</feature>
<gene>
    <name evidence="2" type="ORF">N0B31_09160</name>
</gene>
<evidence type="ECO:0000256" key="1">
    <source>
        <dbReference type="SAM" id="Phobius"/>
    </source>
</evidence>
<keyword evidence="3" id="KW-1185">Reference proteome</keyword>
<keyword evidence="1" id="KW-0812">Transmembrane</keyword>
<dbReference type="EMBL" id="CP104003">
    <property type="protein sequence ID" value="UWM56446.1"/>
    <property type="molecule type" value="Genomic_DNA"/>
</dbReference>
<feature type="transmembrane region" description="Helical" evidence="1">
    <location>
        <begin position="111"/>
        <end position="130"/>
    </location>
</feature>
<keyword evidence="1" id="KW-1133">Transmembrane helix</keyword>
<protein>
    <submittedName>
        <fullName evidence="2">Uncharacterized protein</fullName>
    </submittedName>
</protein>
<evidence type="ECO:0000313" key="3">
    <source>
        <dbReference type="Proteomes" id="UP001057580"/>
    </source>
</evidence>
<name>A0A9E7U9Y6_9EURY</name>
<dbReference type="GeneID" id="74942588"/>
<feature type="transmembrane region" description="Helical" evidence="1">
    <location>
        <begin position="55"/>
        <end position="75"/>
    </location>
</feature>
<dbReference type="AlphaFoldDB" id="A0A9E7U9Y6"/>
<dbReference type="Proteomes" id="UP001057580">
    <property type="component" value="Chromosome"/>
</dbReference>
<evidence type="ECO:0000313" key="2">
    <source>
        <dbReference type="EMBL" id="UWM56446.1"/>
    </source>
</evidence>
<organism evidence="2 3">
    <name type="scientific">Salinirubellus salinus</name>
    <dbReference type="NCBI Taxonomy" id="1364945"/>
    <lineage>
        <taxon>Archaea</taxon>
        <taxon>Methanobacteriati</taxon>
        <taxon>Methanobacteriota</taxon>
        <taxon>Stenosarchaea group</taxon>
        <taxon>Halobacteria</taxon>
        <taxon>Halobacteriales</taxon>
        <taxon>Natronomonadaceae</taxon>
        <taxon>Salinirubellus</taxon>
    </lineage>
</organism>
<proteinExistence type="predicted"/>
<keyword evidence="1" id="KW-0472">Membrane</keyword>